<dbReference type="Gene3D" id="3.40.50.10420">
    <property type="entry name" value="NagB/RpiA/CoA transferase-like"/>
    <property type="match status" value="1"/>
</dbReference>
<dbReference type="InterPro" id="IPR037171">
    <property type="entry name" value="NagB/RpiA_transferase-like"/>
</dbReference>
<organism evidence="2 3">
    <name type="scientific">Hungatella hathewayi</name>
    <dbReference type="NCBI Taxonomy" id="154046"/>
    <lineage>
        <taxon>Bacteria</taxon>
        <taxon>Bacillati</taxon>
        <taxon>Bacillota</taxon>
        <taxon>Clostridia</taxon>
        <taxon>Lachnospirales</taxon>
        <taxon>Lachnospiraceae</taxon>
        <taxon>Hungatella</taxon>
    </lineage>
</organism>
<dbReference type="Proteomes" id="UP000095651">
    <property type="component" value="Unassembled WGS sequence"/>
</dbReference>
<dbReference type="InterPro" id="IPR003741">
    <property type="entry name" value="LUD_dom"/>
</dbReference>
<dbReference type="SUPFAM" id="SSF100950">
    <property type="entry name" value="NagB/RpiA/CoA transferase-like"/>
    <property type="match status" value="1"/>
</dbReference>
<proteinExistence type="predicted"/>
<accession>A0A174IME2</accession>
<evidence type="ECO:0000313" key="3">
    <source>
        <dbReference type="Proteomes" id="UP000095651"/>
    </source>
</evidence>
<evidence type="ECO:0000313" key="2">
    <source>
        <dbReference type="EMBL" id="CUO88513.1"/>
    </source>
</evidence>
<evidence type="ECO:0000259" key="1">
    <source>
        <dbReference type="Pfam" id="PF02589"/>
    </source>
</evidence>
<dbReference type="Pfam" id="PF02589">
    <property type="entry name" value="LUD_dom"/>
    <property type="match status" value="1"/>
</dbReference>
<sequence length="221" mass="24781">MWYNINEVCERYFYAWPSGKEKIMNYDILKKNFEKHGFHTAYFETGEEAASYIKEMVKGKAVALGGSVTLQEIKLNEVLDGECALTWHWLEPGAETLKKAKQAEVYICSANGVSETGEIVNIDGTGNRVSMTIYGPQKVYYLVGRNKISPDMHSALMRAKNVAAPKNALRLNRKTPCAANGGDRCYDCDSPERICRATVIQDRPCNGMEAEVVFINEDLGY</sequence>
<dbReference type="AlphaFoldDB" id="A0A174IME2"/>
<gene>
    <name evidence="2" type="ORF">ERS852407_04290</name>
</gene>
<feature type="domain" description="LUD" evidence="1">
    <location>
        <begin position="29"/>
        <end position="200"/>
    </location>
</feature>
<dbReference type="PANTHER" id="PTHR36179:SF2">
    <property type="entry name" value="LUD DOMAIN-CONTAINING PROTEIN"/>
    <property type="match status" value="1"/>
</dbReference>
<protein>
    <submittedName>
        <fullName evidence="2">Uncharacterized ACR, YkgG family COG1556</fullName>
    </submittedName>
</protein>
<dbReference type="EMBL" id="CYZE01000013">
    <property type="protein sequence ID" value="CUO88513.1"/>
    <property type="molecule type" value="Genomic_DNA"/>
</dbReference>
<reference evidence="2 3" key="1">
    <citation type="submission" date="2015-09" db="EMBL/GenBank/DDBJ databases">
        <authorList>
            <consortium name="Pathogen Informatics"/>
        </authorList>
    </citation>
    <scope>NUCLEOTIDE SEQUENCE [LARGE SCALE GENOMIC DNA]</scope>
    <source>
        <strain evidence="2 3">2789STDY5608850</strain>
    </source>
</reference>
<dbReference type="PANTHER" id="PTHR36179">
    <property type="entry name" value="LUD_DOM DOMAIN-CONTAINING PROTEIN"/>
    <property type="match status" value="1"/>
</dbReference>
<dbReference type="InterPro" id="IPR024185">
    <property type="entry name" value="FTHF_cligase-like_sf"/>
</dbReference>
<name>A0A174IME2_9FIRM</name>